<dbReference type="Proteomes" id="UP000030081">
    <property type="component" value="Chromosome 1"/>
</dbReference>
<evidence type="ECO:0000313" key="1">
    <source>
        <dbReference type="EMBL" id="AIW18700.1"/>
    </source>
</evidence>
<keyword evidence="2" id="KW-1185">Reference proteome</keyword>
<organism evidence="1 2">
    <name type="scientific">Vibrio coralliilyticus</name>
    <dbReference type="NCBI Taxonomy" id="190893"/>
    <lineage>
        <taxon>Bacteria</taxon>
        <taxon>Pseudomonadati</taxon>
        <taxon>Pseudomonadota</taxon>
        <taxon>Gammaproteobacteria</taxon>
        <taxon>Vibrionales</taxon>
        <taxon>Vibrionaceae</taxon>
        <taxon>Vibrio</taxon>
    </lineage>
</organism>
<protein>
    <submittedName>
        <fullName evidence="1">Uncharacterized protein</fullName>
    </submittedName>
</protein>
<accession>A0AAN0SBB2</accession>
<name>A0AAN0SBB2_9VIBR</name>
<reference evidence="1 2" key="1">
    <citation type="submission" date="2014-10" db="EMBL/GenBank/DDBJ databases">
        <title>The Complete Genome Sequence for the Shellfish Pathogen Vibrio coralliilyticus RE98 Isolated from a Shellfish Hatchery.</title>
        <authorList>
            <person name="Richards G.P."/>
            <person name="Bono J.L."/>
            <person name="Watson M.A."/>
            <person name="Needleman D.S."/>
        </authorList>
    </citation>
    <scope>NUCLEOTIDE SEQUENCE [LARGE SCALE GENOMIC DNA]</scope>
    <source>
        <strain evidence="1 2">RE98</strain>
    </source>
</reference>
<proteinExistence type="predicted"/>
<gene>
    <name evidence="1" type="ORF">IX92_06415</name>
</gene>
<evidence type="ECO:0000313" key="2">
    <source>
        <dbReference type="Proteomes" id="UP000030081"/>
    </source>
</evidence>
<dbReference type="EMBL" id="CP009617">
    <property type="protein sequence ID" value="AIW18700.1"/>
    <property type="molecule type" value="Genomic_DNA"/>
</dbReference>
<dbReference type="KEGG" id="vcy:IX92_06415"/>
<dbReference type="RefSeq" id="WP_043007841.1">
    <property type="nucleotide sequence ID" value="NZ_CP009617.1"/>
</dbReference>
<sequence length="113" mass="12849">MKTPSTLPFLPLPVLALGLEEIGIDPYKPIDLHAILDREFTEEEYKKAVFTLEQVERTNSRLYELNTRIDALNDNATQSTHITDGMIKAYLAEMHFLTQGSKPTGNTIFNPKR</sequence>
<dbReference type="AlphaFoldDB" id="A0AAN0SBB2"/>